<protein>
    <submittedName>
        <fullName evidence="6">Lipase member H</fullName>
    </submittedName>
</protein>
<dbReference type="Proteomes" id="UP001054837">
    <property type="component" value="Unassembled WGS sequence"/>
</dbReference>
<sequence length="147" mass="16505">MLMVWHGGSRELLTWKIFRRGANTMHEQQQGYGIYDPLGDIDFYPNGGAKQPQCESVEDSSEYISCNHDAAPYFFLQSINTTQCLFRSVQCPIYDDFLDGQCPPDSSATDLMGLPAQKIPCLAPKSKFYLRTMEDSPYCLQDGDGPA</sequence>
<accession>A0AAV4VKI3</accession>
<comment type="subcellular location">
    <subcellularLocation>
        <location evidence="1">Secreted</location>
    </subcellularLocation>
</comment>
<evidence type="ECO:0000256" key="3">
    <source>
        <dbReference type="ARBA" id="ARBA00022525"/>
    </source>
</evidence>
<evidence type="ECO:0000259" key="5">
    <source>
        <dbReference type="Pfam" id="PF00151"/>
    </source>
</evidence>
<evidence type="ECO:0000313" key="7">
    <source>
        <dbReference type="Proteomes" id="UP001054837"/>
    </source>
</evidence>
<dbReference type="SUPFAM" id="SSF53474">
    <property type="entry name" value="alpha/beta-Hydrolases"/>
    <property type="match status" value="1"/>
</dbReference>
<name>A0AAV4VKI3_9ARAC</name>
<comment type="similarity">
    <text evidence="2 4">Belongs to the AB hydrolase superfamily. Lipase family.</text>
</comment>
<evidence type="ECO:0000313" key="6">
    <source>
        <dbReference type="EMBL" id="GIY70852.1"/>
    </source>
</evidence>
<dbReference type="AlphaFoldDB" id="A0AAV4VKI3"/>
<comment type="caution">
    <text evidence="6">The sequence shown here is derived from an EMBL/GenBank/DDBJ whole genome shotgun (WGS) entry which is preliminary data.</text>
</comment>
<dbReference type="EMBL" id="BPLQ01013240">
    <property type="protein sequence ID" value="GIY70852.1"/>
    <property type="molecule type" value="Genomic_DNA"/>
</dbReference>
<gene>
    <name evidence="6" type="primary">LIPH_1</name>
    <name evidence="6" type="ORF">CDAR_616511</name>
</gene>
<keyword evidence="7" id="KW-1185">Reference proteome</keyword>
<keyword evidence="3" id="KW-0964">Secreted</keyword>
<evidence type="ECO:0000256" key="4">
    <source>
        <dbReference type="RuleBase" id="RU004262"/>
    </source>
</evidence>
<dbReference type="PANTHER" id="PTHR11610">
    <property type="entry name" value="LIPASE"/>
    <property type="match status" value="1"/>
</dbReference>
<organism evidence="6 7">
    <name type="scientific">Caerostris darwini</name>
    <dbReference type="NCBI Taxonomy" id="1538125"/>
    <lineage>
        <taxon>Eukaryota</taxon>
        <taxon>Metazoa</taxon>
        <taxon>Ecdysozoa</taxon>
        <taxon>Arthropoda</taxon>
        <taxon>Chelicerata</taxon>
        <taxon>Arachnida</taxon>
        <taxon>Araneae</taxon>
        <taxon>Araneomorphae</taxon>
        <taxon>Entelegynae</taxon>
        <taxon>Araneoidea</taxon>
        <taxon>Araneidae</taxon>
        <taxon>Caerostris</taxon>
    </lineage>
</organism>
<evidence type="ECO:0000256" key="1">
    <source>
        <dbReference type="ARBA" id="ARBA00004613"/>
    </source>
</evidence>
<dbReference type="PANTHER" id="PTHR11610:SF178">
    <property type="entry name" value="LIPASE MEMBER H-A-LIKE PROTEIN"/>
    <property type="match status" value="1"/>
</dbReference>
<dbReference type="InterPro" id="IPR000734">
    <property type="entry name" value="TAG_lipase"/>
</dbReference>
<feature type="domain" description="Lipase" evidence="5">
    <location>
        <begin position="28"/>
        <end position="138"/>
    </location>
</feature>
<dbReference type="Pfam" id="PF00151">
    <property type="entry name" value="Lipase"/>
    <property type="match status" value="1"/>
</dbReference>
<dbReference type="InterPro" id="IPR029058">
    <property type="entry name" value="AB_hydrolase_fold"/>
</dbReference>
<proteinExistence type="inferred from homology"/>
<dbReference type="Gene3D" id="3.40.50.1820">
    <property type="entry name" value="alpha/beta hydrolase"/>
    <property type="match status" value="1"/>
</dbReference>
<dbReference type="GO" id="GO:0016298">
    <property type="term" value="F:lipase activity"/>
    <property type="evidence" value="ECO:0007669"/>
    <property type="project" value="InterPro"/>
</dbReference>
<dbReference type="InterPro" id="IPR013818">
    <property type="entry name" value="Lipase"/>
</dbReference>
<reference evidence="6 7" key="1">
    <citation type="submission" date="2021-06" db="EMBL/GenBank/DDBJ databases">
        <title>Caerostris darwini draft genome.</title>
        <authorList>
            <person name="Kono N."/>
            <person name="Arakawa K."/>
        </authorList>
    </citation>
    <scope>NUCLEOTIDE SEQUENCE [LARGE SCALE GENOMIC DNA]</scope>
</reference>
<dbReference type="GO" id="GO:0016042">
    <property type="term" value="P:lipid catabolic process"/>
    <property type="evidence" value="ECO:0007669"/>
    <property type="project" value="TreeGrafter"/>
</dbReference>
<dbReference type="GO" id="GO:0005615">
    <property type="term" value="C:extracellular space"/>
    <property type="evidence" value="ECO:0007669"/>
    <property type="project" value="TreeGrafter"/>
</dbReference>
<evidence type="ECO:0000256" key="2">
    <source>
        <dbReference type="ARBA" id="ARBA00010701"/>
    </source>
</evidence>